<dbReference type="AlphaFoldDB" id="A0A4D4JE58"/>
<dbReference type="Proteomes" id="UP000298860">
    <property type="component" value="Unassembled WGS sequence"/>
</dbReference>
<name>A0A4D4JE58_9PSEU</name>
<accession>A0A4D4JE58</accession>
<dbReference type="RefSeq" id="WP_137815665.1">
    <property type="nucleotide sequence ID" value="NZ_BJFL01000027.1"/>
</dbReference>
<proteinExistence type="predicted"/>
<organism evidence="2 3">
    <name type="scientific">Gandjariella thermophila</name>
    <dbReference type="NCBI Taxonomy" id="1931992"/>
    <lineage>
        <taxon>Bacteria</taxon>
        <taxon>Bacillati</taxon>
        <taxon>Actinomycetota</taxon>
        <taxon>Actinomycetes</taxon>
        <taxon>Pseudonocardiales</taxon>
        <taxon>Pseudonocardiaceae</taxon>
        <taxon>Gandjariella</taxon>
    </lineage>
</organism>
<dbReference type="EMBL" id="BJFL01000027">
    <property type="protein sequence ID" value="GDY32656.1"/>
    <property type="molecule type" value="Genomic_DNA"/>
</dbReference>
<keyword evidence="3" id="KW-1185">Reference proteome</keyword>
<evidence type="ECO:0000256" key="1">
    <source>
        <dbReference type="SAM" id="MobiDB-lite"/>
    </source>
</evidence>
<protein>
    <submittedName>
        <fullName evidence="2">Uncharacterized protein</fullName>
    </submittedName>
</protein>
<evidence type="ECO:0000313" key="3">
    <source>
        <dbReference type="Proteomes" id="UP000298860"/>
    </source>
</evidence>
<feature type="region of interest" description="Disordered" evidence="1">
    <location>
        <begin position="1"/>
        <end position="28"/>
    </location>
</feature>
<dbReference type="OrthoDB" id="3576499at2"/>
<reference evidence="3" key="1">
    <citation type="submission" date="2019-04" db="EMBL/GenBank/DDBJ databases">
        <title>Draft genome sequence of Pseudonocardiaceae bacterium SL3-2-4.</title>
        <authorList>
            <person name="Ningsih F."/>
            <person name="Yokota A."/>
            <person name="Sakai Y."/>
            <person name="Nanatani K."/>
            <person name="Yabe S."/>
            <person name="Oetari A."/>
            <person name="Sjamsuridzal W."/>
        </authorList>
    </citation>
    <scope>NUCLEOTIDE SEQUENCE [LARGE SCALE GENOMIC DNA]</scope>
    <source>
        <strain evidence="3">SL3-2-4</strain>
    </source>
</reference>
<gene>
    <name evidence="2" type="ORF">GTS_42890</name>
</gene>
<sequence>MADKARPLSIQGEQQQEQGPVRASDDDVDRYVDDAPDEVLACRERGRHLFPTIRQAGIEFTGVDRDGLFIRRVTCTCCGLAVRVERWEATKRGRHLRYQRVASDLEYRKGPDGQSYQAPPGRGRMTPRQIANSVASRALQGLSLAELRRAAARTDGRNSGRNG</sequence>
<comment type="caution">
    <text evidence="2">The sequence shown here is derived from an EMBL/GenBank/DDBJ whole genome shotgun (WGS) entry which is preliminary data.</text>
</comment>
<evidence type="ECO:0000313" key="2">
    <source>
        <dbReference type="EMBL" id="GDY32656.1"/>
    </source>
</evidence>